<dbReference type="EMBL" id="LR031880">
    <property type="protein sequence ID" value="VDD62242.1"/>
    <property type="molecule type" value="Genomic_DNA"/>
</dbReference>
<evidence type="ECO:0000313" key="2">
    <source>
        <dbReference type="EMBL" id="VDD62242.1"/>
    </source>
</evidence>
<proteinExistence type="predicted"/>
<reference evidence="2" key="1">
    <citation type="submission" date="2018-11" db="EMBL/GenBank/DDBJ databases">
        <authorList>
            <consortium name="Genoscope - CEA"/>
            <person name="William W."/>
        </authorList>
    </citation>
    <scope>NUCLEOTIDE SEQUENCE</scope>
</reference>
<protein>
    <submittedName>
        <fullName evidence="2">Uncharacterized protein</fullName>
    </submittedName>
</protein>
<feature type="signal peptide" evidence="1">
    <location>
        <begin position="1"/>
        <end position="22"/>
    </location>
</feature>
<feature type="chain" id="PRO_5018321239" evidence="1">
    <location>
        <begin position="23"/>
        <end position="57"/>
    </location>
</feature>
<name>A0A3P6H2A6_BRAOL</name>
<accession>A0A3P6H2A6</accession>
<feature type="non-terminal residue" evidence="2">
    <location>
        <position position="1"/>
    </location>
</feature>
<sequence length="57" mass="6344">SSFLSFSVVCVCILTGSSKTSSLAIWKSLNLGQRSSSMLTEWITWLFKPFSSWTPPL</sequence>
<gene>
    <name evidence="2" type="ORF">BOLC6T37695H</name>
</gene>
<evidence type="ECO:0000256" key="1">
    <source>
        <dbReference type="SAM" id="SignalP"/>
    </source>
</evidence>
<dbReference type="AlphaFoldDB" id="A0A3P6H2A6"/>
<keyword evidence="1" id="KW-0732">Signal</keyword>
<organism evidence="2">
    <name type="scientific">Brassica oleracea</name>
    <name type="common">Wild cabbage</name>
    <dbReference type="NCBI Taxonomy" id="3712"/>
    <lineage>
        <taxon>Eukaryota</taxon>
        <taxon>Viridiplantae</taxon>
        <taxon>Streptophyta</taxon>
        <taxon>Embryophyta</taxon>
        <taxon>Tracheophyta</taxon>
        <taxon>Spermatophyta</taxon>
        <taxon>Magnoliopsida</taxon>
        <taxon>eudicotyledons</taxon>
        <taxon>Gunneridae</taxon>
        <taxon>Pentapetalae</taxon>
        <taxon>rosids</taxon>
        <taxon>malvids</taxon>
        <taxon>Brassicales</taxon>
        <taxon>Brassicaceae</taxon>
        <taxon>Brassiceae</taxon>
        <taxon>Brassica</taxon>
    </lineage>
</organism>